<reference evidence="4 5" key="1">
    <citation type="submission" date="2020-08" db="EMBL/GenBank/DDBJ databases">
        <title>The genome sequence of Novosphingobium flavum 4Y4.</title>
        <authorList>
            <person name="Liu Y."/>
        </authorList>
    </citation>
    <scope>NUCLEOTIDE SEQUENCE [LARGE SCALE GENOMIC DNA]</scope>
    <source>
        <strain evidence="4 5">4Y4</strain>
    </source>
</reference>
<dbReference type="RefSeq" id="WP_185684383.1">
    <property type="nucleotide sequence ID" value="NZ_JACLAU010000031.1"/>
</dbReference>
<keyword evidence="1 4" id="KW-0808">Transferase</keyword>
<name>A0A7X1KD61_9SPHN</name>
<dbReference type="SUPFAM" id="SSF55729">
    <property type="entry name" value="Acyl-CoA N-acyltransferases (Nat)"/>
    <property type="match status" value="1"/>
</dbReference>
<dbReference type="EMBL" id="JACLAU010000031">
    <property type="protein sequence ID" value="MBC2652999.1"/>
    <property type="molecule type" value="Genomic_DNA"/>
</dbReference>
<evidence type="ECO:0000256" key="1">
    <source>
        <dbReference type="ARBA" id="ARBA00022679"/>
    </source>
</evidence>
<organism evidence="4 5">
    <name type="scientific">Novosphingobium aerophilum</name>
    <dbReference type="NCBI Taxonomy" id="2839843"/>
    <lineage>
        <taxon>Bacteria</taxon>
        <taxon>Pseudomonadati</taxon>
        <taxon>Pseudomonadota</taxon>
        <taxon>Alphaproteobacteria</taxon>
        <taxon>Sphingomonadales</taxon>
        <taxon>Sphingomonadaceae</taxon>
        <taxon>Novosphingobium</taxon>
    </lineage>
</organism>
<dbReference type="Proteomes" id="UP000520156">
    <property type="component" value="Unassembled WGS sequence"/>
</dbReference>
<comment type="caution">
    <text evidence="4">The sequence shown here is derived from an EMBL/GenBank/DDBJ whole genome shotgun (WGS) entry which is preliminary data.</text>
</comment>
<feature type="domain" description="N-acetyltransferase" evidence="3">
    <location>
        <begin position="1"/>
        <end position="152"/>
    </location>
</feature>
<dbReference type="CDD" id="cd04301">
    <property type="entry name" value="NAT_SF"/>
    <property type="match status" value="1"/>
</dbReference>
<sequence>MDIREDDLTDAQSLALLRLHLEGMLATTPAEHAYVLDVSGLRQPDVTVWTVWRGDQAAGIGALKQFDAEWGEIKSMRTHPDHLRQGVAAALLDHIIATARARGLRRLSLETGTAPSFAPAVALYRRRGFCDGPVFADYAPSPYNRFLHLALDRAPD</sequence>
<proteinExistence type="predicted"/>
<protein>
    <submittedName>
        <fullName evidence="4">GNAT family N-acetyltransferase</fullName>
    </submittedName>
</protein>
<dbReference type="GO" id="GO:0016747">
    <property type="term" value="F:acyltransferase activity, transferring groups other than amino-acyl groups"/>
    <property type="evidence" value="ECO:0007669"/>
    <property type="project" value="InterPro"/>
</dbReference>
<evidence type="ECO:0000256" key="2">
    <source>
        <dbReference type="ARBA" id="ARBA00023315"/>
    </source>
</evidence>
<evidence type="ECO:0000313" key="4">
    <source>
        <dbReference type="EMBL" id="MBC2652999.1"/>
    </source>
</evidence>
<dbReference type="InterPro" id="IPR050832">
    <property type="entry name" value="Bact_Acetyltransf"/>
</dbReference>
<dbReference type="AlphaFoldDB" id="A0A7X1KD61"/>
<dbReference type="Pfam" id="PF00583">
    <property type="entry name" value="Acetyltransf_1"/>
    <property type="match status" value="1"/>
</dbReference>
<evidence type="ECO:0000313" key="5">
    <source>
        <dbReference type="Proteomes" id="UP000520156"/>
    </source>
</evidence>
<keyword evidence="5" id="KW-1185">Reference proteome</keyword>
<gene>
    <name evidence="4" type="ORF">H7F49_14975</name>
</gene>
<dbReference type="InterPro" id="IPR000182">
    <property type="entry name" value="GNAT_dom"/>
</dbReference>
<dbReference type="InterPro" id="IPR016181">
    <property type="entry name" value="Acyl_CoA_acyltransferase"/>
</dbReference>
<accession>A0A7X1KD61</accession>
<dbReference type="PANTHER" id="PTHR43877:SF5">
    <property type="entry name" value="BLL8307 PROTEIN"/>
    <property type="match status" value="1"/>
</dbReference>
<evidence type="ECO:0000259" key="3">
    <source>
        <dbReference type="PROSITE" id="PS51186"/>
    </source>
</evidence>
<dbReference type="PROSITE" id="PS51186">
    <property type="entry name" value="GNAT"/>
    <property type="match status" value="1"/>
</dbReference>
<dbReference type="PANTHER" id="PTHR43877">
    <property type="entry name" value="AMINOALKYLPHOSPHONATE N-ACETYLTRANSFERASE-RELATED-RELATED"/>
    <property type="match status" value="1"/>
</dbReference>
<dbReference type="Gene3D" id="3.40.630.30">
    <property type="match status" value="1"/>
</dbReference>
<keyword evidence="2" id="KW-0012">Acyltransferase</keyword>